<sequence length="511" mass="57023">MSTEPRVDSDGEQLDGKRPLTGHEVIQLHTLTGEELVIEKRLKRRLDLLIMPLVILIFLMNYIDRNNYASARLQGLEHDLNLKGSQYQTALSIFYVSYILAQIPANLILNYVGRPSLHLGFFVTAWGLVSALTSQVSSYGSMVACRFILGMVEAPFVPGVLFYLSKWYTRRELNLRMAIFYSGSLISGAFGNLIAAGILSGLAGARGLSSWQWLYLLEGVITMAVGIIVCFVLPDFPQSWRLLSDDEKAVAHRRLALDAAEADSDEAGSMSQLKGLQLALSDFKTYILAGAHVCMIGAISFQNFFPTLIGTLGYSHVVTLLLAAPPYVFITVYSYGHGYLADRLNMRFWFYIYPIPITIVGFILFMTVDSFGPKYFSFFLVVFAFAMYGTLYSWIASSIPRPPAKRAAAIALINAAGNSSSIWTSYLYDANEAPYYRTAFGTCIGLQIGAAACGFALRWALTRENRRLERLDNVDVELSERDLVRLRLTAEQEGIDLDTARALQKNYRYLV</sequence>
<dbReference type="EMBL" id="AMGY01000004">
    <property type="protein sequence ID" value="EXJ85254.1"/>
    <property type="molecule type" value="Genomic_DNA"/>
</dbReference>
<feature type="transmembrane region" description="Helical" evidence="6">
    <location>
        <begin position="439"/>
        <end position="461"/>
    </location>
</feature>
<evidence type="ECO:0000256" key="2">
    <source>
        <dbReference type="ARBA" id="ARBA00022448"/>
    </source>
</evidence>
<proteinExistence type="predicted"/>
<feature type="transmembrane region" description="Helical" evidence="6">
    <location>
        <begin position="348"/>
        <end position="368"/>
    </location>
</feature>
<keyword evidence="2" id="KW-0813">Transport</keyword>
<comment type="caution">
    <text evidence="8">The sequence shown here is derived from an EMBL/GenBank/DDBJ whole genome shotgun (WGS) entry which is preliminary data.</text>
</comment>
<feature type="transmembrane region" description="Helical" evidence="6">
    <location>
        <begin position="90"/>
        <end position="109"/>
    </location>
</feature>
<evidence type="ECO:0000256" key="6">
    <source>
        <dbReference type="SAM" id="Phobius"/>
    </source>
</evidence>
<evidence type="ECO:0000313" key="9">
    <source>
        <dbReference type="Proteomes" id="UP000019478"/>
    </source>
</evidence>
<dbReference type="Proteomes" id="UP000019478">
    <property type="component" value="Unassembled WGS sequence"/>
</dbReference>
<feature type="transmembrane region" description="Helical" evidence="6">
    <location>
        <begin position="116"/>
        <end position="133"/>
    </location>
</feature>
<dbReference type="FunFam" id="1.20.1250.20:FF:000013">
    <property type="entry name" value="MFS general substrate transporter"/>
    <property type="match status" value="1"/>
</dbReference>
<dbReference type="Gene3D" id="1.20.1250.20">
    <property type="entry name" value="MFS general substrate transporter like domains"/>
    <property type="match status" value="2"/>
</dbReference>
<feature type="transmembrane region" description="Helical" evidence="6">
    <location>
        <begin position="46"/>
        <end position="63"/>
    </location>
</feature>
<dbReference type="Pfam" id="PF07690">
    <property type="entry name" value="MFS_1"/>
    <property type="match status" value="1"/>
</dbReference>
<name>W9YSI9_9EURO</name>
<feature type="transmembrane region" description="Helical" evidence="6">
    <location>
        <begin position="286"/>
        <end position="305"/>
    </location>
</feature>
<gene>
    <name evidence="8" type="ORF">A1O3_05929</name>
</gene>
<dbReference type="InterPro" id="IPR020846">
    <property type="entry name" value="MFS_dom"/>
</dbReference>
<dbReference type="HOGENOM" id="CLU_001265_0_6_1"/>
<dbReference type="GeneID" id="19170039"/>
<feature type="transmembrane region" description="Helical" evidence="6">
    <location>
        <begin position="374"/>
        <end position="395"/>
    </location>
</feature>
<dbReference type="InterPro" id="IPR036259">
    <property type="entry name" value="MFS_trans_sf"/>
</dbReference>
<feature type="transmembrane region" description="Helical" evidence="6">
    <location>
        <begin position="139"/>
        <end position="165"/>
    </location>
</feature>
<dbReference type="FunFam" id="1.20.1250.20:FF:000057">
    <property type="entry name" value="MFS general substrate transporter"/>
    <property type="match status" value="1"/>
</dbReference>
<dbReference type="GO" id="GO:0016020">
    <property type="term" value="C:membrane"/>
    <property type="evidence" value="ECO:0007669"/>
    <property type="project" value="UniProtKB-SubCell"/>
</dbReference>
<evidence type="ECO:0000256" key="5">
    <source>
        <dbReference type="ARBA" id="ARBA00023136"/>
    </source>
</evidence>
<dbReference type="InterPro" id="IPR011701">
    <property type="entry name" value="MFS"/>
</dbReference>
<evidence type="ECO:0000256" key="4">
    <source>
        <dbReference type="ARBA" id="ARBA00022989"/>
    </source>
</evidence>
<comment type="subcellular location">
    <subcellularLocation>
        <location evidence="1">Membrane</location>
        <topology evidence="1">Multi-pass membrane protein</topology>
    </subcellularLocation>
</comment>
<evidence type="ECO:0000256" key="3">
    <source>
        <dbReference type="ARBA" id="ARBA00022692"/>
    </source>
</evidence>
<dbReference type="PANTHER" id="PTHR43791:SF78">
    <property type="entry name" value="TRANSPORTER, PUTATIVE (AFU_ORTHOLOGUE AFUA_3G01370)-RELATED"/>
    <property type="match status" value="1"/>
</dbReference>
<dbReference type="GO" id="GO:0022857">
    <property type="term" value="F:transmembrane transporter activity"/>
    <property type="evidence" value="ECO:0007669"/>
    <property type="project" value="InterPro"/>
</dbReference>
<dbReference type="AlphaFoldDB" id="W9YSI9"/>
<dbReference type="PROSITE" id="PS50850">
    <property type="entry name" value="MFS"/>
    <property type="match status" value="1"/>
</dbReference>
<dbReference type="OrthoDB" id="2250022at2759"/>
<feature type="transmembrane region" description="Helical" evidence="6">
    <location>
        <begin position="407"/>
        <end position="427"/>
    </location>
</feature>
<feature type="transmembrane region" description="Helical" evidence="6">
    <location>
        <begin position="317"/>
        <end position="336"/>
    </location>
</feature>
<reference evidence="8 9" key="1">
    <citation type="submission" date="2013-03" db="EMBL/GenBank/DDBJ databases">
        <title>The Genome Sequence of Capronia epimyces CBS 606.96.</title>
        <authorList>
            <consortium name="The Broad Institute Genomics Platform"/>
            <person name="Cuomo C."/>
            <person name="de Hoog S."/>
            <person name="Gorbushina A."/>
            <person name="Walker B."/>
            <person name="Young S.K."/>
            <person name="Zeng Q."/>
            <person name="Gargeya S."/>
            <person name="Fitzgerald M."/>
            <person name="Haas B."/>
            <person name="Abouelleil A."/>
            <person name="Allen A.W."/>
            <person name="Alvarado L."/>
            <person name="Arachchi H.M."/>
            <person name="Berlin A.M."/>
            <person name="Chapman S.B."/>
            <person name="Gainer-Dewar J."/>
            <person name="Goldberg J."/>
            <person name="Griggs A."/>
            <person name="Gujja S."/>
            <person name="Hansen M."/>
            <person name="Howarth C."/>
            <person name="Imamovic A."/>
            <person name="Ireland A."/>
            <person name="Larimer J."/>
            <person name="McCowan C."/>
            <person name="Murphy C."/>
            <person name="Pearson M."/>
            <person name="Poon T.W."/>
            <person name="Priest M."/>
            <person name="Roberts A."/>
            <person name="Saif S."/>
            <person name="Shea T."/>
            <person name="Sisk P."/>
            <person name="Sykes S."/>
            <person name="Wortman J."/>
            <person name="Nusbaum C."/>
            <person name="Birren B."/>
        </authorList>
    </citation>
    <scope>NUCLEOTIDE SEQUENCE [LARGE SCALE GENOMIC DNA]</scope>
    <source>
        <strain evidence="8 9">CBS 606.96</strain>
    </source>
</reference>
<evidence type="ECO:0000259" key="7">
    <source>
        <dbReference type="PROSITE" id="PS50850"/>
    </source>
</evidence>
<protein>
    <recommendedName>
        <fullName evidence="7">Major facilitator superfamily (MFS) profile domain-containing protein</fullName>
    </recommendedName>
</protein>
<dbReference type="SUPFAM" id="SSF103473">
    <property type="entry name" value="MFS general substrate transporter"/>
    <property type="match status" value="1"/>
</dbReference>
<feature type="transmembrane region" description="Helical" evidence="6">
    <location>
        <begin position="177"/>
        <end position="201"/>
    </location>
</feature>
<organism evidence="8 9">
    <name type="scientific">Capronia epimyces CBS 606.96</name>
    <dbReference type="NCBI Taxonomy" id="1182542"/>
    <lineage>
        <taxon>Eukaryota</taxon>
        <taxon>Fungi</taxon>
        <taxon>Dikarya</taxon>
        <taxon>Ascomycota</taxon>
        <taxon>Pezizomycotina</taxon>
        <taxon>Eurotiomycetes</taxon>
        <taxon>Chaetothyriomycetidae</taxon>
        <taxon>Chaetothyriales</taxon>
        <taxon>Herpotrichiellaceae</taxon>
        <taxon>Capronia</taxon>
    </lineage>
</organism>
<evidence type="ECO:0000313" key="8">
    <source>
        <dbReference type="EMBL" id="EXJ85254.1"/>
    </source>
</evidence>
<keyword evidence="4 6" id="KW-1133">Transmembrane helix</keyword>
<dbReference type="eggNOG" id="KOG2533">
    <property type="taxonomic scope" value="Eukaryota"/>
</dbReference>
<keyword evidence="3 6" id="KW-0812">Transmembrane</keyword>
<evidence type="ECO:0000256" key="1">
    <source>
        <dbReference type="ARBA" id="ARBA00004141"/>
    </source>
</evidence>
<feature type="transmembrane region" description="Helical" evidence="6">
    <location>
        <begin position="213"/>
        <end position="233"/>
    </location>
</feature>
<keyword evidence="9" id="KW-1185">Reference proteome</keyword>
<accession>W9YSI9</accession>
<feature type="domain" description="Major facilitator superfamily (MFS) profile" evidence="7">
    <location>
        <begin position="50"/>
        <end position="466"/>
    </location>
</feature>
<keyword evidence="5 6" id="KW-0472">Membrane</keyword>
<dbReference type="RefSeq" id="XP_007734239.1">
    <property type="nucleotide sequence ID" value="XM_007736049.1"/>
</dbReference>
<dbReference type="PANTHER" id="PTHR43791">
    <property type="entry name" value="PERMEASE-RELATED"/>
    <property type="match status" value="1"/>
</dbReference>